<feature type="transmembrane region" description="Helical" evidence="8">
    <location>
        <begin position="466"/>
        <end position="487"/>
    </location>
</feature>
<comment type="caution">
    <text evidence="9">The sequence shown here is derived from an EMBL/GenBank/DDBJ whole genome shotgun (WGS) entry which is preliminary data.</text>
</comment>
<feature type="transmembrane region" description="Helical" evidence="8">
    <location>
        <begin position="318"/>
        <end position="336"/>
    </location>
</feature>
<keyword evidence="10" id="KW-1185">Reference proteome</keyword>
<feature type="transmembrane region" description="Helical" evidence="8">
    <location>
        <begin position="411"/>
        <end position="428"/>
    </location>
</feature>
<comment type="subcellular location">
    <subcellularLocation>
        <location evidence="1">Cell membrane</location>
        <topology evidence="1">Multi-pass membrane protein</topology>
    </subcellularLocation>
</comment>
<reference evidence="9" key="1">
    <citation type="submission" date="2021-03" db="EMBL/GenBank/DDBJ databases">
        <title>Whole genome shotgun sequence of Actinoplanes consettensis NBRC 14913.</title>
        <authorList>
            <person name="Komaki H."/>
            <person name="Tamura T."/>
        </authorList>
    </citation>
    <scope>NUCLEOTIDE SEQUENCE</scope>
    <source>
        <strain evidence="9">NBRC 14913</strain>
    </source>
</reference>
<evidence type="ECO:0000256" key="8">
    <source>
        <dbReference type="SAM" id="Phobius"/>
    </source>
</evidence>
<dbReference type="GO" id="GO:0033214">
    <property type="term" value="P:siderophore-iron import into cell"/>
    <property type="evidence" value="ECO:0007669"/>
    <property type="project" value="TreeGrafter"/>
</dbReference>
<keyword evidence="5 8" id="KW-0812">Transmembrane</keyword>
<organism evidence="9 10">
    <name type="scientific">Winogradskya consettensis</name>
    <dbReference type="NCBI Taxonomy" id="113560"/>
    <lineage>
        <taxon>Bacteria</taxon>
        <taxon>Bacillati</taxon>
        <taxon>Actinomycetota</taxon>
        <taxon>Actinomycetes</taxon>
        <taxon>Micromonosporales</taxon>
        <taxon>Micromonosporaceae</taxon>
        <taxon>Winogradskya</taxon>
    </lineage>
</organism>
<feature type="transmembrane region" description="Helical" evidence="8">
    <location>
        <begin position="283"/>
        <end position="306"/>
    </location>
</feature>
<proteinExistence type="inferred from homology"/>
<evidence type="ECO:0000313" key="10">
    <source>
        <dbReference type="Proteomes" id="UP000680865"/>
    </source>
</evidence>
<evidence type="ECO:0000256" key="7">
    <source>
        <dbReference type="ARBA" id="ARBA00023136"/>
    </source>
</evidence>
<evidence type="ECO:0000256" key="5">
    <source>
        <dbReference type="ARBA" id="ARBA00022692"/>
    </source>
</evidence>
<dbReference type="NCBIfam" id="NF007867">
    <property type="entry name" value="PRK10577.1-3"/>
    <property type="match status" value="1"/>
</dbReference>
<dbReference type="Pfam" id="PF01032">
    <property type="entry name" value="FecCD"/>
    <property type="match status" value="2"/>
</dbReference>
<dbReference type="InterPro" id="IPR000522">
    <property type="entry name" value="ABC_transptr_permease_BtuC"/>
</dbReference>
<dbReference type="CDD" id="cd06550">
    <property type="entry name" value="TM_ABC_iron-siderophores_like"/>
    <property type="match status" value="2"/>
</dbReference>
<feature type="transmembrane region" description="Helical" evidence="8">
    <location>
        <begin position="627"/>
        <end position="645"/>
    </location>
</feature>
<dbReference type="Proteomes" id="UP000680865">
    <property type="component" value="Unassembled WGS sequence"/>
</dbReference>
<feature type="transmembrane region" description="Helical" evidence="8">
    <location>
        <begin position="357"/>
        <end position="383"/>
    </location>
</feature>
<feature type="transmembrane region" description="Helical" evidence="8">
    <location>
        <begin position="496"/>
        <end position="518"/>
    </location>
</feature>
<gene>
    <name evidence="9" type="ORF">Aco04nite_39410</name>
</gene>
<feature type="transmembrane region" description="Helical" evidence="8">
    <location>
        <begin position="119"/>
        <end position="141"/>
    </location>
</feature>
<feature type="transmembrane region" description="Helical" evidence="8">
    <location>
        <begin position="148"/>
        <end position="170"/>
    </location>
</feature>
<dbReference type="RefSeq" id="WP_344646532.1">
    <property type="nucleotide sequence ID" value="NZ_BAAATW010000010.1"/>
</dbReference>
<dbReference type="PANTHER" id="PTHR30472:SF37">
    <property type="entry name" value="FE(3+) DICITRATE TRANSPORT SYSTEM PERMEASE PROTEIN FECD-RELATED"/>
    <property type="match status" value="1"/>
</dbReference>
<feature type="transmembrane region" description="Helical" evidence="8">
    <location>
        <begin position="538"/>
        <end position="557"/>
    </location>
</feature>
<feature type="transmembrane region" description="Helical" evidence="8">
    <location>
        <begin position="62"/>
        <end position="80"/>
    </location>
</feature>
<keyword evidence="6 8" id="KW-1133">Transmembrane helix</keyword>
<feature type="transmembrane region" description="Helical" evidence="8">
    <location>
        <begin position="440"/>
        <end position="460"/>
    </location>
</feature>
<accession>A0A919VRZ1</accession>
<dbReference type="InterPro" id="IPR037294">
    <property type="entry name" value="ABC_BtuC-like"/>
</dbReference>
<keyword evidence="3" id="KW-0813">Transport</keyword>
<feature type="transmembrane region" description="Helical" evidence="8">
    <location>
        <begin position="587"/>
        <end position="615"/>
    </location>
</feature>
<dbReference type="AlphaFoldDB" id="A0A919VRZ1"/>
<dbReference type="EMBL" id="BOQP01000019">
    <property type="protein sequence ID" value="GIM74261.1"/>
    <property type="molecule type" value="Genomic_DNA"/>
</dbReference>
<dbReference type="Gene3D" id="1.10.3470.10">
    <property type="entry name" value="ABC transporter involved in vitamin B12 uptake, BtuC"/>
    <property type="match status" value="2"/>
</dbReference>
<dbReference type="PANTHER" id="PTHR30472">
    <property type="entry name" value="FERRIC ENTEROBACTIN TRANSPORT SYSTEM PERMEASE PROTEIN"/>
    <property type="match status" value="1"/>
</dbReference>
<evidence type="ECO:0000256" key="6">
    <source>
        <dbReference type="ARBA" id="ARBA00022989"/>
    </source>
</evidence>
<protein>
    <submittedName>
        <fullName evidence="9">Iron-hydroxamate transporter permease subunit</fullName>
    </submittedName>
</protein>
<comment type="similarity">
    <text evidence="2">Belongs to the binding-protein-dependent transport system permease family. FecCD subfamily.</text>
</comment>
<dbReference type="GO" id="GO:0022857">
    <property type="term" value="F:transmembrane transporter activity"/>
    <property type="evidence" value="ECO:0007669"/>
    <property type="project" value="InterPro"/>
</dbReference>
<evidence type="ECO:0000256" key="2">
    <source>
        <dbReference type="ARBA" id="ARBA00007935"/>
    </source>
</evidence>
<sequence>MSGAAVLVVLLVAVVVVGLWHVTQGTSGVGFWDLLRYLSGAREDVGGVPITDVVTGSRLPRVFAGIAVGVALGSAGALLQSVTRNALAAPDTLAVTAGAYFALCVVAAFNLAVPLWASGAVAFGGGLLAAGLVLGLVGAASGAASTRLILAGSAVAMALDAATAMLLILFKDSTTGLYAWGSGSLAQLNIDAAMRAVPVIAVVLAVVLLLSRRLDVLGLGDDAAASLGVPIRTTRIAAVLCAVLLTSISVTLAGPIAFIGLAAPVAVRLAATRIGVLGRHVFLIPACGLAGALLVLLADAVLRAVLGPQAAASIPTGVPTSLLGAVVIVILALRLRDSGAARDAPRTHVAIRSRGRFLTVVAVVAVLLVATGLTGLLAGSLWLRTGDVLLWLQGTAPDLIAGALDDRAPRVAAAIAAGAALALAGTVVQGTVHNPLAEPGVLGITAGAGLGAVLVVTSSIGGGRTALIVTAVALGLATFALIAFLAWRGGLLPDRFLLIGIGCGYALSDISTFLLLRADPWDTPRILTWLSGTTYGRTFADVLPVAVVLLLATPVVLGMRRQLDLLAIDEDTPKIFGVRREGARLSLLTIAAVTAAVSVIAVGVVGFVGLVAPHIARSLVGVRHGRIIPVAMLIGGLLVCVADTLGRTVIAPSQIPAGLMMALVGAPYFIWLLRRSRTHG</sequence>
<evidence type="ECO:0000313" key="9">
    <source>
        <dbReference type="EMBL" id="GIM74261.1"/>
    </source>
</evidence>
<feature type="transmembrane region" description="Helical" evidence="8">
    <location>
        <begin position="657"/>
        <end position="674"/>
    </location>
</feature>
<dbReference type="GO" id="GO:0005886">
    <property type="term" value="C:plasma membrane"/>
    <property type="evidence" value="ECO:0007669"/>
    <property type="project" value="UniProtKB-SubCell"/>
</dbReference>
<keyword evidence="7 8" id="KW-0472">Membrane</keyword>
<evidence type="ECO:0000256" key="4">
    <source>
        <dbReference type="ARBA" id="ARBA00022475"/>
    </source>
</evidence>
<keyword evidence="4" id="KW-1003">Cell membrane</keyword>
<dbReference type="SUPFAM" id="SSF81345">
    <property type="entry name" value="ABC transporter involved in vitamin B12 uptake, BtuC"/>
    <property type="match status" value="2"/>
</dbReference>
<feature type="transmembrane region" description="Helical" evidence="8">
    <location>
        <begin position="190"/>
        <end position="211"/>
    </location>
</feature>
<evidence type="ECO:0000256" key="1">
    <source>
        <dbReference type="ARBA" id="ARBA00004651"/>
    </source>
</evidence>
<feature type="transmembrane region" description="Helical" evidence="8">
    <location>
        <begin position="92"/>
        <end position="113"/>
    </location>
</feature>
<name>A0A919VRZ1_9ACTN</name>
<evidence type="ECO:0000256" key="3">
    <source>
        <dbReference type="ARBA" id="ARBA00022448"/>
    </source>
</evidence>